<sequence>MAHARIRKFFEYDIVNFQAKAEINFIKISAFMACHGNAVHKSEQSSASSGVSGSCS</sequence>
<comment type="caution">
    <text evidence="1">The sequence shown here is derived from an EMBL/GenBank/DDBJ whole genome shotgun (WGS) entry which is preliminary data.</text>
</comment>
<dbReference type="AlphaFoldDB" id="A0A811UPB7"/>
<dbReference type="EMBL" id="CAJHJT010000012">
    <property type="protein sequence ID" value="CAD6999627.1"/>
    <property type="molecule type" value="Genomic_DNA"/>
</dbReference>
<proteinExistence type="predicted"/>
<name>A0A811UPB7_CERCA</name>
<keyword evidence="2" id="KW-1185">Reference proteome</keyword>
<accession>A0A811UPB7</accession>
<feature type="non-terminal residue" evidence="1">
    <location>
        <position position="56"/>
    </location>
</feature>
<gene>
    <name evidence="1" type="ORF">CCAP1982_LOCUS8159</name>
</gene>
<organism evidence="1 2">
    <name type="scientific">Ceratitis capitata</name>
    <name type="common">Mediterranean fruit fly</name>
    <name type="synonym">Tephritis capitata</name>
    <dbReference type="NCBI Taxonomy" id="7213"/>
    <lineage>
        <taxon>Eukaryota</taxon>
        <taxon>Metazoa</taxon>
        <taxon>Ecdysozoa</taxon>
        <taxon>Arthropoda</taxon>
        <taxon>Hexapoda</taxon>
        <taxon>Insecta</taxon>
        <taxon>Pterygota</taxon>
        <taxon>Neoptera</taxon>
        <taxon>Endopterygota</taxon>
        <taxon>Diptera</taxon>
        <taxon>Brachycera</taxon>
        <taxon>Muscomorpha</taxon>
        <taxon>Tephritoidea</taxon>
        <taxon>Tephritidae</taxon>
        <taxon>Ceratitis</taxon>
        <taxon>Ceratitis</taxon>
    </lineage>
</organism>
<dbReference type="Proteomes" id="UP000606786">
    <property type="component" value="Unassembled WGS sequence"/>
</dbReference>
<evidence type="ECO:0000313" key="1">
    <source>
        <dbReference type="EMBL" id="CAD6999627.1"/>
    </source>
</evidence>
<evidence type="ECO:0000313" key="2">
    <source>
        <dbReference type="Proteomes" id="UP000606786"/>
    </source>
</evidence>
<protein>
    <submittedName>
        <fullName evidence="1">(Mediterranean fruit fly) hypothetical protein</fullName>
    </submittedName>
</protein>
<reference evidence="1" key="1">
    <citation type="submission" date="2020-11" db="EMBL/GenBank/DDBJ databases">
        <authorList>
            <person name="Whitehead M."/>
        </authorList>
    </citation>
    <scope>NUCLEOTIDE SEQUENCE</scope>
    <source>
        <strain evidence="1">EGII</strain>
    </source>
</reference>